<organism evidence="2 3">
    <name type="scientific">Chaetoceros tenuissimus</name>
    <dbReference type="NCBI Taxonomy" id="426638"/>
    <lineage>
        <taxon>Eukaryota</taxon>
        <taxon>Sar</taxon>
        <taxon>Stramenopiles</taxon>
        <taxon>Ochrophyta</taxon>
        <taxon>Bacillariophyta</taxon>
        <taxon>Coscinodiscophyceae</taxon>
        <taxon>Chaetocerotophycidae</taxon>
        <taxon>Chaetocerotales</taxon>
        <taxon>Chaetocerotaceae</taxon>
        <taxon>Chaetoceros</taxon>
    </lineage>
</organism>
<dbReference type="EMBL" id="BLLK01000075">
    <property type="protein sequence ID" value="GFH61960.1"/>
    <property type="molecule type" value="Genomic_DNA"/>
</dbReference>
<dbReference type="Proteomes" id="UP001054902">
    <property type="component" value="Unassembled WGS sequence"/>
</dbReference>
<sequence length="211" mass="23133">MSPSGIDELPIIYQSSIFFGIYTLLSISTIQSIKIIDSISKGIGLETWRNVFVDKLLPLLLGILYATAGIGHFTNSDAFCSIYPPVGTWGIWYLFGSAEFHVAWTGVVEILGGSGLLVGGVRSLFNMEDDDDGLVLKLIKPISAVMLFLLTVLVTPANIYMYTHGAVMGADMPPLDISFHYIRFVIQVLLLSTLFVLAKDGLFFAWGDELD</sequence>
<feature type="transmembrane region" description="Helical" evidence="1">
    <location>
        <begin position="181"/>
        <end position="198"/>
    </location>
</feature>
<dbReference type="PANTHER" id="PTHR36974">
    <property type="entry name" value="MEMBRANE PROTEIN-RELATED"/>
    <property type="match status" value="1"/>
</dbReference>
<feature type="transmembrane region" description="Helical" evidence="1">
    <location>
        <begin position="56"/>
        <end position="74"/>
    </location>
</feature>
<keyword evidence="1" id="KW-0812">Transmembrane</keyword>
<feature type="transmembrane region" description="Helical" evidence="1">
    <location>
        <begin position="102"/>
        <end position="121"/>
    </location>
</feature>
<name>A0AAD3DFA9_9STRA</name>
<dbReference type="PANTHER" id="PTHR36974:SF1">
    <property type="entry name" value="DOXX FAMILY MEMBRANE PROTEIN"/>
    <property type="match status" value="1"/>
</dbReference>
<evidence type="ECO:0000313" key="3">
    <source>
        <dbReference type="Proteomes" id="UP001054902"/>
    </source>
</evidence>
<comment type="caution">
    <text evidence="2">The sequence shown here is derived from an EMBL/GenBank/DDBJ whole genome shotgun (WGS) entry which is preliminary data.</text>
</comment>
<evidence type="ECO:0000256" key="1">
    <source>
        <dbReference type="SAM" id="Phobius"/>
    </source>
</evidence>
<keyword evidence="1" id="KW-0472">Membrane</keyword>
<dbReference type="AlphaFoldDB" id="A0AAD3DFA9"/>
<evidence type="ECO:0000313" key="2">
    <source>
        <dbReference type="EMBL" id="GFH61960.1"/>
    </source>
</evidence>
<feature type="transmembrane region" description="Helical" evidence="1">
    <location>
        <begin position="12"/>
        <end position="36"/>
    </location>
</feature>
<protein>
    <submittedName>
        <fullName evidence="2">Uncharacterized protein</fullName>
    </submittedName>
</protein>
<keyword evidence="1" id="KW-1133">Transmembrane helix</keyword>
<reference evidence="2 3" key="1">
    <citation type="journal article" date="2021" name="Sci. Rep.">
        <title>The genome of the diatom Chaetoceros tenuissimus carries an ancient integrated fragment of an extant virus.</title>
        <authorList>
            <person name="Hongo Y."/>
            <person name="Kimura K."/>
            <person name="Takaki Y."/>
            <person name="Yoshida Y."/>
            <person name="Baba S."/>
            <person name="Kobayashi G."/>
            <person name="Nagasaki K."/>
            <person name="Hano T."/>
            <person name="Tomaru Y."/>
        </authorList>
    </citation>
    <scope>NUCLEOTIDE SEQUENCE [LARGE SCALE GENOMIC DNA]</scope>
    <source>
        <strain evidence="2 3">NIES-3715</strain>
    </source>
</reference>
<feature type="transmembrane region" description="Helical" evidence="1">
    <location>
        <begin position="142"/>
        <end position="161"/>
    </location>
</feature>
<proteinExistence type="predicted"/>
<keyword evidence="3" id="KW-1185">Reference proteome</keyword>
<accession>A0AAD3DFA9</accession>
<gene>
    <name evidence="2" type="ORF">CTEN210_18436</name>
</gene>